<keyword evidence="2" id="KW-1133">Transmembrane helix</keyword>
<dbReference type="EMBL" id="CAUYUJ010018658">
    <property type="protein sequence ID" value="CAK0885351.1"/>
    <property type="molecule type" value="Genomic_DNA"/>
</dbReference>
<feature type="compositionally biased region" description="Pro residues" evidence="1">
    <location>
        <begin position="497"/>
        <end position="523"/>
    </location>
</feature>
<feature type="region of interest" description="Disordered" evidence="1">
    <location>
        <begin position="490"/>
        <end position="536"/>
    </location>
</feature>
<reference evidence="3" key="1">
    <citation type="submission" date="2023-10" db="EMBL/GenBank/DDBJ databases">
        <authorList>
            <person name="Chen Y."/>
            <person name="Shah S."/>
            <person name="Dougan E. K."/>
            <person name="Thang M."/>
            <person name="Chan C."/>
        </authorList>
    </citation>
    <scope>NUCLEOTIDE SEQUENCE [LARGE SCALE GENOMIC DNA]</scope>
</reference>
<organism evidence="3 4">
    <name type="scientific">Prorocentrum cordatum</name>
    <dbReference type="NCBI Taxonomy" id="2364126"/>
    <lineage>
        <taxon>Eukaryota</taxon>
        <taxon>Sar</taxon>
        <taxon>Alveolata</taxon>
        <taxon>Dinophyceae</taxon>
        <taxon>Prorocentrales</taxon>
        <taxon>Prorocentraceae</taxon>
        <taxon>Prorocentrum</taxon>
    </lineage>
</organism>
<accession>A0ABN9WG02</accession>
<feature type="compositionally biased region" description="Low complexity" evidence="1">
    <location>
        <begin position="524"/>
        <end position="536"/>
    </location>
</feature>
<comment type="caution">
    <text evidence="3">The sequence shown here is derived from an EMBL/GenBank/DDBJ whole genome shotgun (WGS) entry which is preliminary data.</text>
</comment>
<keyword evidence="2" id="KW-0812">Transmembrane</keyword>
<evidence type="ECO:0000313" key="4">
    <source>
        <dbReference type="Proteomes" id="UP001189429"/>
    </source>
</evidence>
<proteinExistence type="predicted"/>
<protein>
    <recommendedName>
        <fullName evidence="5">N-acetyltransferase domain-containing protein</fullName>
    </recommendedName>
</protein>
<evidence type="ECO:0000313" key="3">
    <source>
        <dbReference type="EMBL" id="CAK0885351.1"/>
    </source>
</evidence>
<keyword evidence="2" id="KW-0472">Membrane</keyword>
<sequence length="586" mass="62805">MRQRKGDPGVLEWAVSDPVPAVGCVRLRLTACPGARGPGRAPKLAAAPKCLIEAWAESTAGSEEVAYCHVTARLGHPRARVHWLGRSQQRAVHSSVGGVRCVPHGRAAAPSAGGGTAPVLDRRLTVAEALFGAAAAAAERLGAQALELQAMDNGSGKLVQLYLDMGFTRASQEPGEILWMEAPVETIAALAPEAWLPWLLPAALDGPRWLRGVVAQKRGDQAIRSRPPGQQVWAVPWPPGARVYVRLERECCEPSTRNGEQPVFEADYQNDRLRKDSGTIALCPYGRSELGLPAGQRPRRDFIPTVECRIAEIRILDAERKYETTLFHIHNHELTATDRQPFTAARSAAKARLDDNPDARSRVLIGRRARRRARGPGARMPGARGEGAGLLAGEEGEPEVLLAEGPPLRPASRHPRACRIVTVAVPAVAVCAVVAALRWGSLGGPVRRSGAVDVTAGMLLRDWGDNVPRPKIAWFADEDFNPKDLFDSLATNKDLTEPPPETSAPTSAPTPAPTAPTPAPTSAPPASTSAPTAAPRPVSAACGRGSLISEVYVFVFLFFFFAIWAFILDFGLGAGHRPFRTINTDP</sequence>
<name>A0ABN9WG02_9DINO</name>
<dbReference type="Proteomes" id="UP001189429">
    <property type="component" value="Unassembled WGS sequence"/>
</dbReference>
<feature type="transmembrane region" description="Helical" evidence="2">
    <location>
        <begin position="551"/>
        <end position="572"/>
    </location>
</feature>
<keyword evidence="4" id="KW-1185">Reference proteome</keyword>
<evidence type="ECO:0008006" key="5">
    <source>
        <dbReference type="Google" id="ProtNLM"/>
    </source>
</evidence>
<gene>
    <name evidence="3" type="ORF">PCOR1329_LOCUS66981</name>
</gene>
<feature type="region of interest" description="Disordered" evidence="1">
    <location>
        <begin position="370"/>
        <end position="389"/>
    </location>
</feature>
<evidence type="ECO:0000256" key="2">
    <source>
        <dbReference type="SAM" id="Phobius"/>
    </source>
</evidence>
<evidence type="ECO:0000256" key="1">
    <source>
        <dbReference type="SAM" id="MobiDB-lite"/>
    </source>
</evidence>